<feature type="chain" id="PRO_5020580314" evidence="1">
    <location>
        <begin position="17"/>
        <end position="168"/>
    </location>
</feature>
<accession>A0A4U5PDY7</accession>
<keyword evidence="3" id="KW-1185">Reference proteome</keyword>
<comment type="caution">
    <text evidence="2">The sequence shown here is derived from an EMBL/GenBank/DDBJ whole genome shotgun (WGS) entry which is preliminary data.</text>
</comment>
<evidence type="ECO:0000313" key="3">
    <source>
        <dbReference type="Proteomes" id="UP000298663"/>
    </source>
</evidence>
<name>A0A4U5PDY7_STECR</name>
<gene>
    <name evidence="2" type="ORF">L596_008932</name>
</gene>
<organism evidence="2 3">
    <name type="scientific">Steinernema carpocapsae</name>
    <name type="common">Entomopathogenic nematode</name>
    <dbReference type="NCBI Taxonomy" id="34508"/>
    <lineage>
        <taxon>Eukaryota</taxon>
        <taxon>Metazoa</taxon>
        <taxon>Ecdysozoa</taxon>
        <taxon>Nematoda</taxon>
        <taxon>Chromadorea</taxon>
        <taxon>Rhabditida</taxon>
        <taxon>Tylenchina</taxon>
        <taxon>Panagrolaimomorpha</taxon>
        <taxon>Strongyloidoidea</taxon>
        <taxon>Steinernematidae</taxon>
        <taxon>Steinernema</taxon>
    </lineage>
</organism>
<proteinExistence type="predicted"/>
<evidence type="ECO:0000256" key="1">
    <source>
        <dbReference type="SAM" id="SignalP"/>
    </source>
</evidence>
<dbReference type="Proteomes" id="UP000298663">
    <property type="component" value="Unassembled WGS sequence"/>
</dbReference>
<dbReference type="EMBL" id="AZBU02000002">
    <property type="protein sequence ID" value="TKR94672.1"/>
    <property type="molecule type" value="Genomic_DNA"/>
</dbReference>
<reference evidence="2 3" key="2">
    <citation type="journal article" date="2019" name="G3 (Bethesda)">
        <title>Hybrid Assembly of the Genome of the Entomopathogenic Nematode Steinernema carpocapsae Identifies the X-Chromosome.</title>
        <authorList>
            <person name="Serra L."/>
            <person name="Macchietto M."/>
            <person name="Macias-Munoz A."/>
            <person name="McGill C.J."/>
            <person name="Rodriguez I.M."/>
            <person name="Rodriguez B."/>
            <person name="Murad R."/>
            <person name="Mortazavi A."/>
        </authorList>
    </citation>
    <scope>NUCLEOTIDE SEQUENCE [LARGE SCALE GENOMIC DNA]</scope>
    <source>
        <strain evidence="2 3">ALL</strain>
    </source>
</reference>
<reference evidence="2 3" key="1">
    <citation type="journal article" date="2015" name="Genome Biol.">
        <title>Comparative genomics of Steinernema reveals deeply conserved gene regulatory networks.</title>
        <authorList>
            <person name="Dillman A.R."/>
            <person name="Macchietto M."/>
            <person name="Porter C.F."/>
            <person name="Rogers A."/>
            <person name="Williams B."/>
            <person name="Antoshechkin I."/>
            <person name="Lee M.M."/>
            <person name="Goodwin Z."/>
            <person name="Lu X."/>
            <person name="Lewis E.E."/>
            <person name="Goodrich-Blair H."/>
            <person name="Stock S.P."/>
            <person name="Adams B.J."/>
            <person name="Sternberg P.W."/>
            <person name="Mortazavi A."/>
        </authorList>
    </citation>
    <scope>NUCLEOTIDE SEQUENCE [LARGE SCALE GENOMIC DNA]</scope>
    <source>
        <strain evidence="2 3">ALL</strain>
    </source>
</reference>
<protein>
    <submittedName>
        <fullName evidence="2">Uncharacterized protein</fullName>
    </submittedName>
</protein>
<keyword evidence="1" id="KW-0732">Signal</keyword>
<feature type="signal peptide" evidence="1">
    <location>
        <begin position="1"/>
        <end position="16"/>
    </location>
</feature>
<evidence type="ECO:0000313" key="2">
    <source>
        <dbReference type="EMBL" id="TKR94672.1"/>
    </source>
</evidence>
<sequence>MLASITLTLLLGVVYALPTALPLHPSTDICDCDFLGPKVHTEANKIGQFLISLIYNTEGYEGCSQEENVGLARSFLYKLFKVISKLLNLAEAILPSENPFHFTCEPQKKLKKEFDEQLTTLVKGFGQSERCGCPAKRPLDQLLDLSDTLLSTINVKQWLTQTKALFGQ</sequence>
<dbReference type="AlphaFoldDB" id="A0A4U5PDY7"/>